<dbReference type="Proteomes" id="UP000736335">
    <property type="component" value="Unassembled WGS sequence"/>
</dbReference>
<dbReference type="EMBL" id="WIUZ02000022">
    <property type="protein sequence ID" value="KAF9778756.1"/>
    <property type="molecule type" value="Genomic_DNA"/>
</dbReference>
<accession>A0A9P6L1Z1</accession>
<organism evidence="1 2">
    <name type="scientific">Thelephora terrestris</name>
    <dbReference type="NCBI Taxonomy" id="56493"/>
    <lineage>
        <taxon>Eukaryota</taxon>
        <taxon>Fungi</taxon>
        <taxon>Dikarya</taxon>
        <taxon>Basidiomycota</taxon>
        <taxon>Agaricomycotina</taxon>
        <taxon>Agaricomycetes</taxon>
        <taxon>Thelephorales</taxon>
        <taxon>Thelephoraceae</taxon>
        <taxon>Thelephora</taxon>
    </lineage>
</organism>
<sequence length="321" mass="36104">MGEDAFILFLRLRALRKDGDCVVDAESQFGQGGAHVQSHEADPNFLGEAVTSAILIPEYTLLQRISMNVKVCSDRDGGWRDEAVYGGLVAIRDICRLGPCLPEVGFLQTLAEAMEEDKPFSVRKVAYDVLQAARDDWLRSVVLRQTLWRLDLPRRLYSVAIQTGRADHQLSFLKIVEILSEDEYWHSYLRGSMDIWLDCRHEGPHQAIQILLRIGKIPPPEDGHHLQIDDLLVKIVADEWARVPGRQAKDISADLLKPFVEVTMQLKESFFSESDRQAVLAVVEQVIPSLEKRQNFAYEGPGKVVSAMVSGLLCALRISTV</sequence>
<name>A0A9P6L1Z1_9AGAM</name>
<gene>
    <name evidence="1" type="ORF">BJ322DRAFT_489434</name>
</gene>
<comment type="caution">
    <text evidence="1">The sequence shown here is derived from an EMBL/GenBank/DDBJ whole genome shotgun (WGS) entry which is preliminary data.</text>
</comment>
<proteinExistence type="predicted"/>
<evidence type="ECO:0000313" key="1">
    <source>
        <dbReference type="EMBL" id="KAF9778756.1"/>
    </source>
</evidence>
<protein>
    <submittedName>
        <fullName evidence="1">Uncharacterized protein</fullName>
    </submittedName>
</protein>
<reference evidence="1" key="1">
    <citation type="journal article" date="2020" name="Nat. Commun.">
        <title>Large-scale genome sequencing of mycorrhizal fungi provides insights into the early evolution of symbiotic traits.</title>
        <authorList>
            <person name="Miyauchi S."/>
            <person name="Kiss E."/>
            <person name="Kuo A."/>
            <person name="Drula E."/>
            <person name="Kohler A."/>
            <person name="Sanchez-Garcia M."/>
            <person name="Morin E."/>
            <person name="Andreopoulos B."/>
            <person name="Barry K.W."/>
            <person name="Bonito G."/>
            <person name="Buee M."/>
            <person name="Carver A."/>
            <person name="Chen C."/>
            <person name="Cichocki N."/>
            <person name="Clum A."/>
            <person name="Culley D."/>
            <person name="Crous P.W."/>
            <person name="Fauchery L."/>
            <person name="Girlanda M."/>
            <person name="Hayes R.D."/>
            <person name="Keri Z."/>
            <person name="LaButti K."/>
            <person name="Lipzen A."/>
            <person name="Lombard V."/>
            <person name="Magnuson J."/>
            <person name="Maillard F."/>
            <person name="Murat C."/>
            <person name="Nolan M."/>
            <person name="Ohm R.A."/>
            <person name="Pangilinan J."/>
            <person name="Pereira M.F."/>
            <person name="Perotto S."/>
            <person name="Peter M."/>
            <person name="Pfister S."/>
            <person name="Riley R."/>
            <person name="Sitrit Y."/>
            <person name="Stielow J.B."/>
            <person name="Szollosi G."/>
            <person name="Zifcakova L."/>
            <person name="Stursova M."/>
            <person name="Spatafora J.W."/>
            <person name="Tedersoo L."/>
            <person name="Vaario L.M."/>
            <person name="Yamada A."/>
            <person name="Yan M."/>
            <person name="Wang P."/>
            <person name="Xu J."/>
            <person name="Bruns T."/>
            <person name="Baldrian P."/>
            <person name="Vilgalys R."/>
            <person name="Dunand C."/>
            <person name="Henrissat B."/>
            <person name="Grigoriev I.V."/>
            <person name="Hibbett D."/>
            <person name="Nagy L.G."/>
            <person name="Martin F.M."/>
        </authorList>
    </citation>
    <scope>NUCLEOTIDE SEQUENCE</scope>
    <source>
        <strain evidence="1">UH-Tt-Lm1</strain>
    </source>
</reference>
<dbReference type="AlphaFoldDB" id="A0A9P6L1Z1"/>
<keyword evidence="2" id="KW-1185">Reference proteome</keyword>
<evidence type="ECO:0000313" key="2">
    <source>
        <dbReference type="Proteomes" id="UP000736335"/>
    </source>
</evidence>
<dbReference type="OrthoDB" id="3293675at2759"/>
<reference evidence="1" key="2">
    <citation type="submission" date="2020-11" db="EMBL/GenBank/DDBJ databases">
        <authorList>
            <consortium name="DOE Joint Genome Institute"/>
            <person name="Kuo A."/>
            <person name="Miyauchi S."/>
            <person name="Kiss E."/>
            <person name="Drula E."/>
            <person name="Kohler A."/>
            <person name="Sanchez-Garcia M."/>
            <person name="Andreopoulos B."/>
            <person name="Barry K.W."/>
            <person name="Bonito G."/>
            <person name="Buee M."/>
            <person name="Carver A."/>
            <person name="Chen C."/>
            <person name="Cichocki N."/>
            <person name="Clum A."/>
            <person name="Culley D."/>
            <person name="Crous P.W."/>
            <person name="Fauchery L."/>
            <person name="Girlanda M."/>
            <person name="Hayes R."/>
            <person name="Keri Z."/>
            <person name="Labutti K."/>
            <person name="Lipzen A."/>
            <person name="Lombard V."/>
            <person name="Magnuson J."/>
            <person name="Maillard F."/>
            <person name="Morin E."/>
            <person name="Murat C."/>
            <person name="Nolan M."/>
            <person name="Ohm R."/>
            <person name="Pangilinan J."/>
            <person name="Pereira M."/>
            <person name="Perotto S."/>
            <person name="Peter M."/>
            <person name="Riley R."/>
            <person name="Sitrit Y."/>
            <person name="Stielow B."/>
            <person name="Szollosi G."/>
            <person name="Zifcakova L."/>
            <person name="Stursova M."/>
            <person name="Spatafora J.W."/>
            <person name="Tedersoo L."/>
            <person name="Vaario L.-M."/>
            <person name="Yamada A."/>
            <person name="Yan M."/>
            <person name="Wang P."/>
            <person name="Xu J."/>
            <person name="Bruns T."/>
            <person name="Baldrian P."/>
            <person name="Vilgalys R."/>
            <person name="Henrissat B."/>
            <person name="Grigoriev I.V."/>
            <person name="Hibbett D."/>
            <person name="Nagy L.G."/>
            <person name="Martin F.M."/>
        </authorList>
    </citation>
    <scope>NUCLEOTIDE SEQUENCE</scope>
    <source>
        <strain evidence="1">UH-Tt-Lm1</strain>
    </source>
</reference>